<proteinExistence type="predicted"/>
<dbReference type="EMBL" id="BMWH01000017">
    <property type="protein sequence ID" value="GGZ97805.1"/>
    <property type="molecule type" value="Genomic_DNA"/>
</dbReference>
<evidence type="ECO:0000259" key="1">
    <source>
        <dbReference type="Pfam" id="PF12680"/>
    </source>
</evidence>
<evidence type="ECO:0000313" key="3">
    <source>
        <dbReference type="Proteomes" id="UP000623010"/>
    </source>
</evidence>
<evidence type="ECO:0000313" key="2">
    <source>
        <dbReference type="EMBL" id="GGZ97805.1"/>
    </source>
</evidence>
<dbReference type="Proteomes" id="UP000623010">
    <property type="component" value="Unassembled WGS sequence"/>
</dbReference>
<dbReference type="RefSeq" id="WP_190058923.1">
    <property type="nucleotide sequence ID" value="NZ_BMWH01000017.1"/>
</dbReference>
<protein>
    <recommendedName>
        <fullName evidence="1">SnoaL-like domain-containing protein</fullName>
    </recommendedName>
</protein>
<dbReference type="AlphaFoldDB" id="A0A918RGE9"/>
<feature type="domain" description="SnoaL-like" evidence="1">
    <location>
        <begin position="15"/>
        <end position="119"/>
    </location>
</feature>
<dbReference type="InterPro" id="IPR037401">
    <property type="entry name" value="SnoaL-like"/>
</dbReference>
<name>A0A918RGE9_9ACTN</name>
<accession>A0A918RGE9</accession>
<keyword evidence="3" id="KW-1185">Reference proteome</keyword>
<dbReference type="Gene3D" id="3.10.450.50">
    <property type="match status" value="1"/>
</dbReference>
<comment type="caution">
    <text evidence="2">The sequence shown here is derived from an EMBL/GenBank/DDBJ whole genome shotgun (WGS) entry which is preliminary data.</text>
</comment>
<dbReference type="InterPro" id="IPR032710">
    <property type="entry name" value="NTF2-like_dom_sf"/>
</dbReference>
<reference evidence="2" key="1">
    <citation type="journal article" date="2014" name="Int. J. Syst. Evol. Microbiol.">
        <title>Complete genome sequence of Corynebacterium casei LMG S-19264T (=DSM 44701T), isolated from a smear-ripened cheese.</title>
        <authorList>
            <consortium name="US DOE Joint Genome Institute (JGI-PGF)"/>
            <person name="Walter F."/>
            <person name="Albersmeier A."/>
            <person name="Kalinowski J."/>
            <person name="Ruckert C."/>
        </authorList>
    </citation>
    <scope>NUCLEOTIDE SEQUENCE</scope>
    <source>
        <strain evidence="2">JCM 5016</strain>
    </source>
</reference>
<dbReference type="SUPFAM" id="SSF54427">
    <property type="entry name" value="NTF2-like"/>
    <property type="match status" value="1"/>
</dbReference>
<organism evidence="2 3">
    <name type="scientific">Streptomyces echinoruber</name>
    <dbReference type="NCBI Taxonomy" id="68898"/>
    <lineage>
        <taxon>Bacteria</taxon>
        <taxon>Bacillati</taxon>
        <taxon>Actinomycetota</taxon>
        <taxon>Actinomycetes</taxon>
        <taxon>Kitasatosporales</taxon>
        <taxon>Streptomycetaceae</taxon>
        <taxon>Streptomyces</taxon>
    </lineage>
</organism>
<reference evidence="2" key="2">
    <citation type="submission" date="2020-09" db="EMBL/GenBank/DDBJ databases">
        <authorList>
            <person name="Sun Q."/>
            <person name="Ohkuma M."/>
        </authorList>
    </citation>
    <scope>NUCLEOTIDE SEQUENCE</scope>
    <source>
        <strain evidence="2">JCM 5016</strain>
    </source>
</reference>
<dbReference type="Pfam" id="PF12680">
    <property type="entry name" value="SnoaL_2"/>
    <property type="match status" value="1"/>
</dbReference>
<sequence length="148" mass="16859">MRRDGERARNNVALVRRMYELFGSGELDFLQREVFAPDVVWTRPGHNPTGGVRQGPDEVISLFAGLSATGVSVELVRADAWGDDTVLEVHRVRGESREVLLDVFDCARYRVRDARIAEVRVYTSDQHAVDTYFWTAYDLAPRSDRWTG</sequence>
<gene>
    <name evidence="2" type="ORF">GCM10010389_41300</name>
</gene>